<dbReference type="GO" id="GO:0005886">
    <property type="term" value="C:plasma membrane"/>
    <property type="evidence" value="ECO:0007669"/>
    <property type="project" value="UniProtKB-SubCell"/>
</dbReference>
<organism evidence="9 10">
    <name type="scientific">Microbacterium faecale</name>
    <dbReference type="NCBI Taxonomy" id="1804630"/>
    <lineage>
        <taxon>Bacteria</taxon>
        <taxon>Bacillati</taxon>
        <taxon>Actinomycetota</taxon>
        <taxon>Actinomycetes</taxon>
        <taxon>Micrococcales</taxon>
        <taxon>Microbacteriaceae</taxon>
        <taxon>Microbacterium</taxon>
    </lineage>
</organism>
<comment type="caution">
    <text evidence="9">The sequence shown here is derived from an EMBL/GenBank/DDBJ whole genome shotgun (WGS) entry which is preliminary data.</text>
</comment>
<name>A0A916Y043_9MICO</name>
<keyword evidence="3" id="KW-1003">Cell membrane</keyword>
<feature type="transmembrane region" description="Helical" evidence="7">
    <location>
        <begin position="136"/>
        <end position="159"/>
    </location>
</feature>
<keyword evidence="6 7" id="KW-0472">Membrane</keyword>
<accession>A0A916Y043</accession>
<dbReference type="Pfam" id="PF00528">
    <property type="entry name" value="BPD_transp_1"/>
    <property type="match status" value="1"/>
</dbReference>
<dbReference type="RefSeq" id="WP_188710372.1">
    <property type="nucleotide sequence ID" value="NZ_BMHO01000001.1"/>
</dbReference>
<dbReference type="InterPro" id="IPR050901">
    <property type="entry name" value="BP-dep_ABC_trans_perm"/>
</dbReference>
<dbReference type="EMBL" id="BMHO01000001">
    <property type="protein sequence ID" value="GGD24844.1"/>
    <property type="molecule type" value="Genomic_DNA"/>
</dbReference>
<dbReference type="InterPro" id="IPR000515">
    <property type="entry name" value="MetI-like"/>
</dbReference>
<evidence type="ECO:0000256" key="7">
    <source>
        <dbReference type="RuleBase" id="RU363032"/>
    </source>
</evidence>
<sequence>MKRSSVRSARDVVIGVVLCALMLFPLYWMVNVSLTRPQDLLRTRPNLFPTNPTLDGYIASLGSQLPSILTSIVIGLGTALLALAISLPAAYAMSKLRAKGSGLVIFLLVLAQLIPGIVLVMALFTLYSQLGLINTYLGLILANATAAVPLAVVVLRAYMGQIPEELIEAARIDGASQVRVFFSIVIPLSRNAIVTAALFSFLFAWGDFLNARSLTSGNEILPFTLALFRFIGAETTNWNAVMASAVLASIPAMLLLILAQRYISAGLTAGAVKD</sequence>
<feature type="transmembrane region" description="Helical" evidence="7">
    <location>
        <begin position="238"/>
        <end position="259"/>
    </location>
</feature>
<dbReference type="InterPro" id="IPR035906">
    <property type="entry name" value="MetI-like_sf"/>
</dbReference>
<comment type="similarity">
    <text evidence="7">Belongs to the binding-protein-dependent transport system permease family.</text>
</comment>
<dbReference type="Proteomes" id="UP000633205">
    <property type="component" value="Unassembled WGS sequence"/>
</dbReference>
<feature type="transmembrane region" description="Helical" evidence="7">
    <location>
        <begin position="180"/>
        <end position="205"/>
    </location>
</feature>
<keyword evidence="4 7" id="KW-0812">Transmembrane</keyword>
<evidence type="ECO:0000256" key="3">
    <source>
        <dbReference type="ARBA" id="ARBA00022475"/>
    </source>
</evidence>
<reference evidence="9" key="2">
    <citation type="submission" date="2020-09" db="EMBL/GenBank/DDBJ databases">
        <authorList>
            <person name="Sun Q."/>
            <person name="Zhou Y."/>
        </authorList>
    </citation>
    <scope>NUCLEOTIDE SEQUENCE</scope>
    <source>
        <strain evidence="9">CGMCC 1.15152</strain>
    </source>
</reference>
<keyword evidence="2 7" id="KW-0813">Transport</keyword>
<protein>
    <submittedName>
        <fullName evidence="9">Sugar ABC transporter permease</fullName>
    </submittedName>
</protein>
<gene>
    <name evidence="9" type="ORF">GCM10010915_00950</name>
</gene>
<dbReference type="AlphaFoldDB" id="A0A916Y043"/>
<dbReference type="GO" id="GO:0055085">
    <property type="term" value="P:transmembrane transport"/>
    <property type="evidence" value="ECO:0007669"/>
    <property type="project" value="InterPro"/>
</dbReference>
<evidence type="ECO:0000313" key="10">
    <source>
        <dbReference type="Proteomes" id="UP000633205"/>
    </source>
</evidence>
<keyword evidence="5 7" id="KW-1133">Transmembrane helix</keyword>
<evidence type="ECO:0000256" key="2">
    <source>
        <dbReference type="ARBA" id="ARBA00022448"/>
    </source>
</evidence>
<dbReference type="PANTHER" id="PTHR32243:SF18">
    <property type="entry name" value="INNER MEMBRANE ABC TRANSPORTER PERMEASE PROTEIN YCJP"/>
    <property type="match status" value="1"/>
</dbReference>
<dbReference type="CDD" id="cd06261">
    <property type="entry name" value="TM_PBP2"/>
    <property type="match status" value="1"/>
</dbReference>
<dbReference type="PROSITE" id="PS50928">
    <property type="entry name" value="ABC_TM1"/>
    <property type="match status" value="1"/>
</dbReference>
<dbReference type="PANTHER" id="PTHR32243">
    <property type="entry name" value="MALTOSE TRANSPORT SYSTEM PERMEASE-RELATED"/>
    <property type="match status" value="1"/>
</dbReference>
<comment type="subcellular location">
    <subcellularLocation>
        <location evidence="1 7">Cell membrane</location>
        <topology evidence="1 7">Multi-pass membrane protein</topology>
    </subcellularLocation>
</comment>
<feature type="transmembrane region" description="Helical" evidence="7">
    <location>
        <begin position="103"/>
        <end position="124"/>
    </location>
</feature>
<feature type="transmembrane region" description="Helical" evidence="7">
    <location>
        <begin position="68"/>
        <end position="91"/>
    </location>
</feature>
<dbReference type="SUPFAM" id="SSF161098">
    <property type="entry name" value="MetI-like"/>
    <property type="match status" value="1"/>
</dbReference>
<feature type="transmembrane region" description="Helical" evidence="7">
    <location>
        <begin position="12"/>
        <end position="30"/>
    </location>
</feature>
<proteinExistence type="inferred from homology"/>
<evidence type="ECO:0000256" key="5">
    <source>
        <dbReference type="ARBA" id="ARBA00022989"/>
    </source>
</evidence>
<dbReference type="Gene3D" id="1.10.3720.10">
    <property type="entry name" value="MetI-like"/>
    <property type="match status" value="1"/>
</dbReference>
<evidence type="ECO:0000256" key="4">
    <source>
        <dbReference type="ARBA" id="ARBA00022692"/>
    </source>
</evidence>
<reference evidence="9" key="1">
    <citation type="journal article" date="2014" name="Int. J. Syst. Evol. Microbiol.">
        <title>Complete genome sequence of Corynebacterium casei LMG S-19264T (=DSM 44701T), isolated from a smear-ripened cheese.</title>
        <authorList>
            <consortium name="US DOE Joint Genome Institute (JGI-PGF)"/>
            <person name="Walter F."/>
            <person name="Albersmeier A."/>
            <person name="Kalinowski J."/>
            <person name="Ruckert C."/>
        </authorList>
    </citation>
    <scope>NUCLEOTIDE SEQUENCE</scope>
    <source>
        <strain evidence="9">CGMCC 1.15152</strain>
    </source>
</reference>
<evidence type="ECO:0000259" key="8">
    <source>
        <dbReference type="PROSITE" id="PS50928"/>
    </source>
</evidence>
<evidence type="ECO:0000256" key="6">
    <source>
        <dbReference type="ARBA" id="ARBA00023136"/>
    </source>
</evidence>
<keyword evidence="10" id="KW-1185">Reference proteome</keyword>
<feature type="domain" description="ABC transmembrane type-1" evidence="8">
    <location>
        <begin position="68"/>
        <end position="259"/>
    </location>
</feature>
<evidence type="ECO:0000313" key="9">
    <source>
        <dbReference type="EMBL" id="GGD24844.1"/>
    </source>
</evidence>
<evidence type="ECO:0000256" key="1">
    <source>
        <dbReference type="ARBA" id="ARBA00004651"/>
    </source>
</evidence>